<sequence>MLQLGERIVIVDDRFEQNLPVGEYGYIIAYDRNNDSAFDYIIRVPKANRQFYVPGSDIELERTLLELEADRIEKEALIDFALSTRNEELFNRIMNVERTDEQPSDDDASKEVLSREEFIRQVNLKAWI</sequence>
<evidence type="ECO:0000313" key="2">
    <source>
        <dbReference type="Proteomes" id="UP000256977"/>
    </source>
</evidence>
<organism evidence="1 2">
    <name type="scientific">Cohnella phaseoli</name>
    <dbReference type="NCBI Taxonomy" id="456490"/>
    <lineage>
        <taxon>Bacteria</taxon>
        <taxon>Bacillati</taxon>
        <taxon>Bacillota</taxon>
        <taxon>Bacilli</taxon>
        <taxon>Bacillales</taxon>
        <taxon>Paenibacillaceae</taxon>
        <taxon>Cohnella</taxon>
    </lineage>
</organism>
<dbReference type="Proteomes" id="UP000256977">
    <property type="component" value="Unassembled WGS sequence"/>
</dbReference>
<name>A0A3D9I3V1_9BACL</name>
<dbReference type="AlphaFoldDB" id="A0A3D9I3V1"/>
<comment type="caution">
    <text evidence="1">The sequence shown here is derived from an EMBL/GenBank/DDBJ whole genome shotgun (WGS) entry which is preliminary data.</text>
</comment>
<keyword evidence="2" id="KW-1185">Reference proteome</keyword>
<evidence type="ECO:0008006" key="3">
    <source>
        <dbReference type="Google" id="ProtNLM"/>
    </source>
</evidence>
<gene>
    <name evidence="1" type="ORF">DFP98_13920</name>
</gene>
<reference evidence="1 2" key="1">
    <citation type="submission" date="2018-07" db="EMBL/GenBank/DDBJ databases">
        <title>Genomic Encyclopedia of Type Strains, Phase III (KMG-III): the genomes of soil and plant-associated and newly described type strains.</title>
        <authorList>
            <person name="Whitman W."/>
        </authorList>
    </citation>
    <scope>NUCLEOTIDE SEQUENCE [LARGE SCALE GENOMIC DNA]</scope>
    <source>
        <strain evidence="1 2">CECT 7287</strain>
    </source>
</reference>
<dbReference type="EMBL" id="QRDZ01000039">
    <property type="protein sequence ID" value="RED56462.1"/>
    <property type="molecule type" value="Genomic_DNA"/>
</dbReference>
<protein>
    <recommendedName>
        <fullName evidence="3">ATPase</fullName>
    </recommendedName>
</protein>
<dbReference type="OrthoDB" id="2883326at2"/>
<evidence type="ECO:0000313" key="1">
    <source>
        <dbReference type="EMBL" id="RED56462.1"/>
    </source>
</evidence>
<accession>A0A3D9I3V1</accession>
<dbReference type="RefSeq" id="WP_116064903.1">
    <property type="nucleotide sequence ID" value="NZ_QRDZ01000039.1"/>
</dbReference>
<proteinExistence type="predicted"/>